<dbReference type="InterPro" id="IPR029039">
    <property type="entry name" value="Flavoprotein-like_sf"/>
</dbReference>
<evidence type="ECO:0000259" key="5">
    <source>
        <dbReference type="PROSITE" id="PS50902"/>
    </source>
</evidence>
<dbReference type="Pfam" id="PF00258">
    <property type="entry name" value="Flavodoxin_1"/>
    <property type="match status" value="1"/>
</dbReference>
<dbReference type="PANTHER" id="PTHR19384">
    <property type="entry name" value="NITRIC OXIDE SYNTHASE-RELATED"/>
    <property type="match status" value="1"/>
</dbReference>
<keyword evidence="3" id="KW-0813">Transport</keyword>
<comment type="caution">
    <text evidence="7">The sequence shown here is derived from an EMBL/GenBank/DDBJ whole genome shotgun (WGS) entry which is preliminary data.</text>
</comment>
<keyword evidence="8" id="KW-1185">Reference proteome</keyword>
<organism evidence="7 8">
    <name type="scientific">Falsiroseomonas selenitidurans</name>
    <dbReference type="NCBI Taxonomy" id="2716335"/>
    <lineage>
        <taxon>Bacteria</taxon>
        <taxon>Pseudomonadati</taxon>
        <taxon>Pseudomonadota</taxon>
        <taxon>Alphaproteobacteria</taxon>
        <taxon>Acetobacterales</taxon>
        <taxon>Roseomonadaceae</taxon>
        <taxon>Falsiroseomonas</taxon>
    </lineage>
</organism>
<keyword evidence="2" id="KW-0288">FMN</keyword>
<proteinExistence type="predicted"/>
<evidence type="ECO:0000313" key="7">
    <source>
        <dbReference type="EMBL" id="NKC31552.1"/>
    </source>
</evidence>
<keyword evidence="1" id="KW-0285">Flavoprotein</keyword>
<evidence type="ECO:0000256" key="2">
    <source>
        <dbReference type="ARBA" id="ARBA00022643"/>
    </source>
</evidence>
<dbReference type="PRINTS" id="PR00369">
    <property type="entry name" value="FLAVODOXIN"/>
</dbReference>
<dbReference type="Proteomes" id="UP000787635">
    <property type="component" value="Unassembled WGS sequence"/>
</dbReference>
<reference evidence="7 8" key="1">
    <citation type="submission" date="2020-03" db="EMBL/GenBank/DDBJ databases">
        <title>Roseomonas selenitidurans sp. nov. isolated from urban soil.</title>
        <authorList>
            <person name="Liu H."/>
        </authorList>
    </citation>
    <scope>NUCLEOTIDE SEQUENCE [LARGE SCALE GENOMIC DNA]</scope>
    <source>
        <strain evidence="7 8">BU-1</strain>
    </source>
</reference>
<dbReference type="Gene3D" id="3.40.50.80">
    <property type="entry name" value="Nucleotide-binding domain of ferredoxin-NADP reductase (FNR) module"/>
    <property type="match status" value="1"/>
</dbReference>
<sequence>MPRLLAALALVLLWLALCAGILWRERRRRRARAAQSDAAPAVLVVHASQTGLAETLARRSAESLRAGGLPVALAALGALDSAALAGAGSALFVVSTTGEGDAPDSAGRFLRRVMPAAPDLAGLRYGVLALGDRSYAQFCAFGRQLDAWLRQHGATPLFDRVEVDDGDAAALHHWQDHLGRLAGVDALPDWAPARFEPWRLVERRLLNPGSPGGQAWHLALRPPAGMRPDWQAGDIAEIGPRNPPAAVAAFTARLGRGALPGLDSRLLPEDPAAIAALRGLPDPVAALPAPPHRAYSIASLPASGQVELLVRLVRRADGRPGLGSGWLALHAPLGGAVALRLRRNAAFHPPAATRPLILIGNGTGLAGLRAHLLARRAAGARPNWLLFGERTRAHDLFHGAEIAGWRADGTLARLDLAFSRDAADGAHVQDRLRQAAPELRRWVDDGAAILVCGSRQGMAAGVQAVLVEVLGAAVVEALSEAGRYRRDVY</sequence>
<dbReference type="PROSITE" id="PS50902">
    <property type="entry name" value="FLAVODOXIN_LIKE"/>
    <property type="match status" value="1"/>
</dbReference>
<dbReference type="InterPro" id="IPR017927">
    <property type="entry name" value="FAD-bd_FR_type"/>
</dbReference>
<protein>
    <recommendedName>
        <fullName evidence="4">NADPH--hemoprotein reductase</fullName>
        <ecNumber evidence="4">1.6.2.4</ecNumber>
    </recommendedName>
</protein>
<dbReference type="InterPro" id="IPR017938">
    <property type="entry name" value="Riboflavin_synthase-like_b-brl"/>
</dbReference>
<name>A0ABX1E7Q2_9PROT</name>
<dbReference type="InterPro" id="IPR039261">
    <property type="entry name" value="FNR_nucleotide-bd"/>
</dbReference>
<evidence type="ECO:0000259" key="6">
    <source>
        <dbReference type="PROSITE" id="PS51384"/>
    </source>
</evidence>
<dbReference type="RefSeq" id="WP_168030670.1">
    <property type="nucleotide sequence ID" value="NZ_JAAVNE010000016.1"/>
</dbReference>
<dbReference type="SUPFAM" id="SSF63380">
    <property type="entry name" value="Riboflavin synthase domain-like"/>
    <property type="match status" value="1"/>
</dbReference>
<accession>A0ABX1E7Q2</accession>
<evidence type="ECO:0000256" key="4">
    <source>
        <dbReference type="ARBA" id="ARBA00023797"/>
    </source>
</evidence>
<dbReference type="InterPro" id="IPR008254">
    <property type="entry name" value="Flavodoxin/NO_synth"/>
</dbReference>
<dbReference type="CDD" id="cd06200">
    <property type="entry name" value="SiR_like1"/>
    <property type="match status" value="1"/>
</dbReference>
<evidence type="ECO:0000256" key="1">
    <source>
        <dbReference type="ARBA" id="ARBA00022630"/>
    </source>
</evidence>
<dbReference type="SUPFAM" id="SSF52343">
    <property type="entry name" value="Ferredoxin reductase-like, C-terminal NADP-linked domain"/>
    <property type="match status" value="1"/>
</dbReference>
<dbReference type="PROSITE" id="PS51384">
    <property type="entry name" value="FAD_FR"/>
    <property type="match status" value="1"/>
</dbReference>
<keyword evidence="3" id="KW-0249">Electron transport</keyword>
<evidence type="ECO:0000256" key="3">
    <source>
        <dbReference type="ARBA" id="ARBA00022982"/>
    </source>
</evidence>
<dbReference type="PANTHER" id="PTHR19384:SF17">
    <property type="entry name" value="NADPH--CYTOCHROME P450 REDUCTASE"/>
    <property type="match status" value="1"/>
</dbReference>
<dbReference type="InterPro" id="IPR001094">
    <property type="entry name" value="Flavdoxin-like"/>
</dbReference>
<evidence type="ECO:0000313" key="8">
    <source>
        <dbReference type="Proteomes" id="UP000787635"/>
    </source>
</evidence>
<dbReference type="SUPFAM" id="SSF52218">
    <property type="entry name" value="Flavoproteins"/>
    <property type="match status" value="1"/>
</dbReference>
<gene>
    <name evidence="7" type="ORF">HEQ75_11850</name>
</gene>
<dbReference type="EMBL" id="JAAVNE010000016">
    <property type="protein sequence ID" value="NKC31552.1"/>
    <property type="molecule type" value="Genomic_DNA"/>
</dbReference>
<feature type="domain" description="FAD-binding FR-type" evidence="6">
    <location>
        <begin position="193"/>
        <end position="350"/>
    </location>
</feature>
<feature type="domain" description="Flavodoxin-like" evidence="5">
    <location>
        <begin position="42"/>
        <end position="179"/>
    </location>
</feature>
<dbReference type="EC" id="1.6.2.4" evidence="4"/>
<dbReference type="Gene3D" id="3.40.50.360">
    <property type="match status" value="1"/>
</dbReference>